<name>A0A9Q9PBA9_9MICO</name>
<dbReference type="RefSeq" id="WP_259581528.1">
    <property type="nucleotide sequence ID" value="NZ_CP104936.1"/>
</dbReference>
<protein>
    <submittedName>
        <fullName evidence="2">Uncharacterized protein</fullName>
    </submittedName>
</protein>
<dbReference type="KEGG" id="cpoi:OE229_17955"/>
<sequence>MAAVDAYGAVVNSYAGRGAAVTSDVPARPWAMNLADDEHRYRYLGFDLDTKHVGLKVVKTDTDTIRRLLDDAGMPHLVCQSGPSGGRHIWVALIDGVSADTVATIARDLARVCKSLDKAPLSNPATGCLRPPLSPHRDGGRSTPIMGTLAALTTPSARAHQVRALAIAAGELAAATAPDAALDAGRPLPLDHHGRLYLPGTRRPLAARSAAALQDDAAAGDASASLWRVLVGAAAARWRYADVLARRDEPGLEHVRTVRAGSRRAPRPTTGEQSPLRVLARQWDKAVRYVAANPRGAGDDPTFDGRAGAIADLVDSLQQRAEASPGRWSSGGGPADRRVLDALSLLALQAVSVSVEADIRRLALLCGIGRETARTALLRLAADGWIANTAAHEGTRAAHWTIDPQNALHRDTDRGRSQADPRPGGAGAAHRTHLLSELTDRQQTRTHDTFTAGTGLGLHTGNVYARILTSPTLDDTRTLRTLHRHGLTRWTHNGWTAAPLGERDRVAQRIGAAGTLHARQHRYAVEREAWAWWQGELAWMASPGRQRPGRRPSPDAITLYDDGTNRHGKHPRTTDGRADFRAARQLISATGRLPRVSPLANGRSAA</sequence>
<dbReference type="GeneID" id="99625294"/>
<dbReference type="Gene3D" id="3.90.920.10">
    <property type="entry name" value="DNA primase, PRIM domain"/>
    <property type="match status" value="1"/>
</dbReference>
<feature type="region of interest" description="Disordered" evidence="1">
    <location>
        <begin position="543"/>
        <end position="577"/>
    </location>
</feature>
<proteinExistence type="predicted"/>
<geneLocation type="plasmid" evidence="2 3">
    <name>unnamed</name>
</geneLocation>
<dbReference type="EMBL" id="CP106880">
    <property type="protein sequence ID" value="UYC82715.1"/>
    <property type="molecule type" value="Genomic_DNA"/>
</dbReference>
<keyword evidence="2" id="KW-0614">Plasmid</keyword>
<gene>
    <name evidence="2" type="ORF">OE229_17955</name>
</gene>
<accession>A0A9Q9PBA9</accession>
<reference evidence="2" key="1">
    <citation type="submission" date="2022-09" db="EMBL/GenBank/DDBJ databases">
        <title>Taxonomy of Curtobacterium flaccumfaciens.</title>
        <authorList>
            <person name="Osdaghi E."/>
            <person name="Taghavi S.M."/>
            <person name="Hamidizade M."/>
            <person name="Abachi H."/>
            <person name="Fazliarab A."/>
            <person name="Baeyen S."/>
            <person name="Portier P."/>
            <person name="Van Vaerenbergh J."/>
            <person name="Jacques M.-A."/>
        </authorList>
    </citation>
    <scope>NUCLEOTIDE SEQUENCE</scope>
    <source>
        <strain evidence="2">AGQB46</strain>
        <plasmid evidence="2">unnamed</plasmid>
    </source>
</reference>
<dbReference type="Proteomes" id="UP001062223">
    <property type="component" value="Plasmid unnamed"/>
</dbReference>
<organism evidence="2 3">
    <name type="scientific">Curtobacterium poinsettiae</name>
    <dbReference type="NCBI Taxonomy" id="159612"/>
    <lineage>
        <taxon>Bacteria</taxon>
        <taxon>Bacillati</taxon>
        <taxon>Actinomycetota</taxon>
        <taxon>Actinomycetes</taxon>
        <taxon>Micrococcales</taxon>
        <taxon>Microbacteriaceae</taxon>
        <taxon>Curtobacterium</taxon>
    </lineage>
</organism>
<feature type="region of interest" description="Disordered" evidence="1">
    <location>
        <begin position="403"/>
        <end position="429"/>
    </location>
</feature>
<evidence type="ECO:0000256" key="1">
    <source>
        <dbReference type="SAM" id="MobiDB-lite"/>
    </source>
</evidence>
<feature type="compositionally biased region" description="Basic and acidic residues" evidence="1">
    <location>
        <begin position="408"/>
        <end position="419"/>
    </location>
</feature>
<evidence type="ECO:0000313" key="2">
    <source>
        <dbReference type="EMBL" id="UYC82715.1"/>
    </source>
</evidence>
<dbReference type="AlphaFoldDB" id="A0A9Q9PBA9"/>
<evidence type="ECO:0000313" key="3">
    <source>
        <dbReference type="Proteomes" id="UP001062223"/>
    </source>
</evidence>